<dbReference type="Pfam" id="PF01370">
    <property type="entry name" value="Epimerase"/>
    <property type="match status" value="2"/>
</dbReference>
<dbReference type="OrthoDB" id="2735536at2759"/>
<evidence type="ECO:0000259" key="3">
    <source>
        <dbReference type="Pfam" id="PF01370"/>
    </source>
</evidence>
<keyword evidence="5" id="KW-1185">Reference proteome</keyword>
<dbReference type="AlphaFoldDB" id="A0A1R3H1S3"/>
<keyword evidence="1" id="KW-0521">NADP</keyword>
<dbReference type="FunFam" id="3.40.50.720:FF:000645">
    <property type="entry name" value="Anthocyanidin reductase ((2S)-flavan-3-ol-forming)"/>
    <property type="match status" value="2"/>
</dbReference>
<dbReference type="GO" id="GO:0016616">
    <property type="term" value="F:oxidoreductase activity, acting on the CH-OH group of donors, NAD or NADP as acceptor"/>
    <property type="evidence" value="ECO:0007669"/>
    <property type="project" value="TreeGrafter"/>
</dbReference>
<dbReference type="InterPro" id="IPR050425">
    <property type="entry name" value="NAD(P)_dehydrat-like"/>
</dbReference>
<reference evidence="4 5" key="1">
    <citation type="submission" date="2013-09" db="EMBL/GenBank/DDBJ databases">
        <title>Corchorus capsularis genome sequencing.</title>
        <authorList>
            <person name="Alam M."/>
            <person name="Haque M.S."/>
            <person name="Islam M.S."/>
            <person name="Emdad E.M."/>
            <person name="Islam M.M."/>
            <person name="Ahmed B."/>
            <person name="Halim A."/>
            <person name="Hossen Q.M.M."/>
            <person name="Hossain M.Z."/>
            <person name="Ahmed R."/>
            <person name="Khan M.M."/>
            <person name="Islam R."/>
            <person name="Rashid M.M."/>
            <person name="Khan S.A."/>
            <person name="Rahman M.S."/>
            <person name="Alam M."/>
        </authorList>
    </citation>
    <scope>NUCLEOTIDE SEQUENCE [LARGE SCALE GENOMIC DNA]</scope>
    <source>
        <strain evidence="5">cv. CVL-1</strain>
        <tissue evidence="4">Whole seedling</tissue>
    </source>
</reference>
<feature type="domain" description="NAD-dependent epimerase/dehydratase" evidence="3">
    <location>
        <begin position="8"/>
        <end position="263"/>
    </location>
</feature>
<proteinExistence type="predicted"/>
<dbReference type="Gramene" id="OMO64318">
    <property type="protein sequence ID" value="OMO64318"/>
    <property type="gene ID" value="CCACVL1_21857"/>
</dbReference>
<dbReference type="InterPro" id="IPR001509">
    <property type="entry name" value="Epimerase_deHydtase"/>
</dbReference>
<name>A0A1R3H1S3_COCAP</name>
<dbReference type="Proteomes" id="UP000188268">
    <property type="component" value="Unassembled WGS sequence"/>
</dbReference>
<accession>A0A1R3H1S3</accession>
<organism evidence="4 5">
    <name type="scientific">Corchorus capsularis</name>
    <name type="common">Jute</name>
    <dbReference type="NCBI Taxonomy" id="210143"/>
    <lineage>
        <taxon>Eukaryota</taxon>
        <taxon>Viridiplantae</taxon>
        <taxon>Streptophyta</taxon>
        <taxon>Embryophyta</taxon>
        <taxon>Tracheophyta</taxon>
        <taxon>Spermatophyta</taxon>
        <taxon>Magnoliopsida</taxon>
        <taxon>eudicotyledons</taxon>
        <taxon>Gunneridae</taxon>
        <taxon>Pentapetalae</taxon>
        <taxon>rosids</taxon>
        <taxon>malvids</taxon>
        <taxon>Malvales</taxon>
        <taxon>Malvaceae</taxon>
        <taxon>Grewioideae</taxon>
        <taxon>Apeibeae</taxon>
        <taxon>Corchorus</taxon>
    </lineage>
</organism>
<feature type="domain" description="NAD-dependent epimerase/dehydratase" evidence="3">
    <location>
        <begin position="352"/>
        <end position="601"/>
    </location>
</feature>
<dbReference type="Gene3D" id="3.40.50.720">
    <property type="entry name" value="NAD(P)-binding Rossmann-like Domain"/>
    <property type="match status" value="2"/>
</dbReference>
<evidence type="ECO:0000256" key="1">
    <source>
        <dbReference type="ARBA" id="ARBA00022857"/>
    </source>
</evidence>
<dbReference type="CDD" id="cd08958">
    <property type="entry name" value="FR_SDR_e"/>
    <property type="match status" value="1"/>
</dbReference>
<protein>
    <submittedName>
        <fullName evidence="4">NAD-dependent epimerase/dehydratase</fullName>
    </submittedName>
</protein>
<evidence type="ECO:0000313" key="5">
    <source>
        <dbReference type="Proteomes" id="UP000188268"/>
    </source>
</evidence>
<dbReference type="EMBL" id="AWWV01012819">
    <property type="protein sequence ID" value="OMO64318.1"/>
    <property type="molecule type" value="Genomic_DNA"/>
</dbReference>
<comment type="caution">
    <text evidence="4">The sequence shown here is derived from an EMBL/GenBank/DDBJ whole genome shotgun (WGS) entry which is preliminary data.</text>
</comment>
<gene>
    <name evidence="4" type="ORF">CCACVL1_21857</name>
</gene>
<dbReference type="PANTHER" id="PTHR10366:SF696">
    <property type="entry name" value="OS07G0601900 PROTEIN"/>
    <property type="match status" value="1"/>
</dbReference>
<evidence type="ECO:0000256" key="2">
    <source>
        <dbReference type="ARBA" id="ARBA00023002"/>
    </source>
</evidence>
<dbReference type="OMA" id="DICEAHV"/>
<evidence type="ECO:0000313" key="4">
    <source>
        <dbReference type="EMBL" id="OMO64318.1"/>
    </source>
</evidence>
<dbReference type="InterPro" id="IPR036291">
    <property type="entry name" value="NAD(P)-bd_dom_sf"/>
</dbReference>
<keyword evidence="2" id="KW-0560">Oxidoreductase</keyword>
<dbReference type="SUPFAM" id="SSF51735">
    <property type="entry name" value="NAD(P)-binding Rossmann-fold domains"/>
    <property type="match status" value="2"/>
</dbReference>
<dbReference type="STRING" id="210143.A0A1R3H1S3"/>
<sequence length="681" mass="75601">MEETYCRVCVTGGAGYIGSSLVKMLLEKGYTVHATLRNLGDLSKVNFLKSFPKADTRLFLFQADIYNPIEFEHAIQGCKFVFHVATPLQHNQGYQFKNTTEAAVSATKSIATYCQRSKTVKRLVYTASVVAASPLRDDGSGFKDSMDETCWTNLDSIISFPDLDDFRKDYTYSKTLSEKEILSYGENNNELEVVTLALGLVGGDSPLAYTPATVGVFISQLGNDDVYAYKYQSLRCLEETLGKVPAVHIDDVCRAHIFCIQNPSITGRFLCASSYVSSAEIAQYYQENYPEFNATIKQEYLDGPNREIKWGSRRLIDKGFEFKYDLKELLDDCIKCARRTGDRRGFNETKKVCVTGAAGYLGSWLVKKLLAKGYIVHATTRNLGDPNKVGLLGSLPNAETRLRLFEADIYNPSEFQHAIQGCQFVVHMATPLEHQSQSSQFKNTSEAAVAGVKSIVDCCIKSGTVKRLIYTASVVAASPLKQDGKGLKDRLDESCWTAKDVVFPYSNEALMGYANSKTASEKELLSYNSDIEIVSLVCGLVGGETLLSSIPESMGVLISQATKNKRRYSTLRFLEELLGKVPILHIEDACDAHIFCLEKPSVKGRFLCASAYLSSADIASHCQKLFPDIQIPDGFVENSGRDIFWDSAKLKEIGFKYKFDVKTLLEDSINCGMRLGDFSMS</sequence>
<dbReference type="PANTHER" id="PTHR10366">
    <property type="entry name" value="NAD DEPENDENT EPIMERASE/DEHYDRATASE"/>
    <property type="match status" value="1"/>
</dbReference>